<feature type="region of interest" description="Disordered" evidence="1">
    <location>
        <begin position="70"/>
        <end position="95"/>
    </location>
</feature>
<keyword evidence="4" id="KW-1185">Reference proteome</keyword>
<dbReference type="Gene3D" id="3.30.70.100">
    <property type="match status" value="1"/>
</dbReference>
<evidence type="ECO:0000313" key="4">
    <source>
        <dbReference type="Proteomes" id="UP000658980"/>
    </source>
</evidence>
<dbReference type="InterPro" id="IPR007138">
    <property type="entry name" value="ABM_dom"/>
</dbReference>
<dbReference type="EMBL" id="JACSPU010000002">
    <property type="protein sequence ID" value="MBD8014391.1"/>
    <property type="molecule type" value="Genomic_DNA"/>
</dbReference>
<name>A0ABR8WCG1_9BACL</name>
<proteinExistence type="predicted"/>
<gene>
    <name evidence="3" type="ORF">H9630_06100</name>
</gene>
<protein>
    <submittedName>
        <fullName evidence="3">Heme oxygenase</fullName>
    </submittedName>
</protein>
<dbReference type="PANTHER" id="PTHR34474:SF4">
    <property type="entry name" value="HEME OXYGENASE (STAPHYLOBILIN-PRODUCING) 1"/>
    <property type="match status" value="1"/>
</dbReference>
<dbReference type="RefSeq" id="WP_191714627.1">
    <property type="nucleotide sequence ID" value="NZ_JACSPU010000002.1"/>
</dbReference>
<dbReference type="PROSITE" id="PS51725">
    <property type="entry name" value="ABM"/>
    <property type="match status" value="1"/>
</dbReference>
<organism evidence="3 4">
    <name type="scientific">Planococcus wigleyi</name>
    <dbReference type="NCBI Taxonomy" id="2762216"/>
    <lineage>
        <taxon>Bacteria</taxon>
        <taxon>Bacillati</taxon>
        <taxon>Bacillota</taxon>
        <taxon>Bacilli</taxon>
        <taxon>Bacillales</taxon>
        <taxon>Caryophanaceae</taxon>
        <taxon>Planococcus</taxon>
    </lineage>
</organism>
<feature type="domain" description="ABM" evidence="2">
    <location>
        <begin position="2"/>
        <end position="92"/>
    </location>
</feature>
<dbReference type="InterPro" id="IPR050404">
    <property type="entry name" value="Heme-degrading_MO"/>
</dbReference>
<dbReference type="PANTHER" id="PTHR34474">
    <property type="entry name" value="SIGNAL TRANSDUCTION PROTEIN TRAP"/>
    <property type="match status" value="1"/>
</dbReference>
<dbReference type="Pfam" id="PF03992">
    <property type="entry name" value="ABM"/>
    <property type="match status" value="1"/>
</dbReference>
<dbReference type="NCBIfam" id="NF009840">
    <property type="entry name" value="PRK13315.1"/>
    <property type="match status" value="1"/>
</dbReference>
<evidence type="ECO:0000256" key="1">
    <source>
        <dbReference type="SAM" id="MobiDB-lite"/>
    </source>
</evidence>
<reference evidence="3 4" key="1">
    <citation type="submission" date="2020-08" db="EMBL/GenBank/DDBJ databases">
        <title>A Genomic Blueprint of the Chicken Gut Microbiome.</title>
        <authorList>
            <person name="Gilroy R."/>
            <person name="Ravi A."/>
            <person name="Getino M."/>
            <person name="Pursley I."/>
            <person name="Horton D.L."/>
            <person name="Alikhan N.-F."/>
            <person name="Baker D."/>
            <person name="Gharbi K."/>
            <person name="Hall N."/>
            <person name="Watson M."/>
            <person name="Adriaenssens E.M."/>
            <person name="Foster-Nyarko E."/>
            <person name="Jarju S."/>
            <person name="Secka A."/>
            <person name="Antonio M."/>
            <person name="Oren A."/>
            <person name="Chaudhuri R."/>
            <person name="La Ragione R.M."/>
            <person name="Hildebrand F."/>
            <person name="Pallen M.J."/>
        </authorList>
    </citation>
    <scope>NUCLEOTIDE SEQUENCE [LARGE SCALE GENOMIC DNA]</scope>
    <source>
        <strain evidence="3 4">Sa1BUA13</strain>
    </source>
</reference>
<dbReference type="InterPro" id="IPR011008">
    <property type="entry name" value="Dimeric_a/b-barrel"/>
</dbReference>
<dbReference type="SUPFAM" id="SSF54909">
    <property type="entry name" value="Dimeric alpha+beta barrel"/>
    <property type="match status" value="1"/>
</dbReference>
<sequence length="114" mass="12990">MYVVTNRIKMKKGFAEKMAPNFTRPGALQEMEGFVKVEATITQNLEEHDELNVNMYWENLESFEAWKSSDAFKQSHKRPEENSNEPPKESPMLGSELVIAKVASTIEATPKKQA</sequence>
<evidence type="ECO:0000313" key="3">
    <source>
        <dbReference type="EMBL" id="MBD8014391.1"/>
    </source>
</evidence>
<comment type="caution">
    <text evidence="3">The sequence shown here is derived from an EMBL/GenBank/DDBJ whole genome shotgun (WGS) entry which is preliminary data.</text>
</comment>
<accession>A0ABR8WCG1</accession>
<evidence type="ECO:0000259" key="2">
    <source>
        <dbReference type="PROSITE" id="PS51725"/>
    </source>
</evidence>
<dbReference type="Proteomes" id="UP000658980">
    <property type="component" value="Unassembled WGS sequence"/>
</dbReference>